<dbReference type="InterPro" id="IPR058240">
    <property type="entry name" value="rSAM_sf"/>
</dbReference>
<evidence type="ECO:0000313" key="3">
    <source>
        <dbReference type="EMBL" id="KKN12441.1"/>
    </source>
</evidence>
<feature type="domain" description="Putative radical SAM N-terminal" evidence="2">
    <location>
        <begin position="64"/>
        <end position="196"/>
    </location>
</feature>
<sequence>MSLIVEKKANKFCAGDTIRTINGHRVLDIIDYRFYQQEDNLVEYKRDEKPLSVQAGASELRELTFTKEIPGIKKCQNRCRFCFIDQLPKGLRNTLYFKDDDWRLSFLTGNFITLTNLETKDLDRIIEQRISPLYVSLHATGSSVREDLMGIKTDNAVENLIRLDKERIITHIQIVLCPGLNDGDALVKTLADIEGLSNIGSVGLVPVGLTRYQKHDLNSFTGSKAQDLISFIEPLQERFLKEKGENWVYLADEFYLRAGAGVPEEAHYHDFEQLENGIGLVRRWLEGFEKPKISKNGSFVIITGKAFEPILEKQLNKGSDKALFDVRGIKNEFFGPKINVTGLLTARDILSQVEPTNTPVLIPDIVLNENRLFLDDMSEEEFLKKLPTAHFMPTDSKEFCCWLQQSFG</sequence>
<feature type="domain" description="DUF512" evidence="1">
    <location>
        <begin position="205"/>
        <end position="387"/>
    </location>
</feature>
<evidence type="ECO:0000259" key="2">
    <source>
        <dbReference type="Pfam" id="PF19238"/>
    </source>
</evidence>
<comment type="caution">
    <text evidence="3">The sequence shown here is derived from an EMBL/GenBank/DDBJ whole genome shotgun (WGS) entry which is preliminary data.</text>
</comment>
<dbReference type="Gene3D" id="3.20.20.70">
    <property type="entry name" value="Aldolase class I"/>
    <property type="match status" value="1"/>
</dbReference>
<dbReference type="Pfam" id="PF04459">
    <property type="entry name" value="DUF512"/>
    <property type="match status" value="1"/>
</dbReference>
<name>A0A0F9QGX4_9ZZZZ</name>
<dbReference type="InterPro" id="IPR045375">
    <property type="entry name" value="Put_radical_SAM-like_N"/>
</dbReference>
<dbReference type="InterPro" id="IPR007549">
    <property type="entry name" value="DUF512"/>
</dbReference>
<dbReference type="SUPFAM" id="SSF102114">
    <property type="entry name" value="Radical SAM enzymes"/>
    <property type="match status" value="1"/>
</dbReference>
<reference evidence="3" key="1">
    <citation type="journal article" date="2015" name="Nature">
        <title>Complex archaea that bridge the gap between prokaryotes and eukaryotes.</title>
        <authorList>
            <person name="Spang A."/>
            <person name="Saw J.H."/>
            <person name="Jorgensen S.L."/>
            <person name="Zaremba-Niedzwiedzka K."/>
            <person name="Martijn J."/>
            <person name="Lind A.E."/>
            <person name="van Eijk R."/>
            <person name="Schleper C."/>
            <person name="Guy L."/>
            <person name="Ettema T.J."/>
        </authorList>
    </citation>
    <scope>NUCLEOTIDE SEQUENCE</scope>
</reference>
<organism evidence="3">
    <name type="scientific">marine sediment metagenome</name>
    <dbReference type="NCBI Taxonomy" id="412755"/>
    <lineage>
        <taxon>unclassified sequences</taxon>
        <taxon>metagenomes</taxon>
        <taxon>ecological metagenomes</taxon>
    </lineage>
</organism>
<dbReference type="EMBL" id="LAZR01004032">
    <property type="protein sequence ID" value="KKN12441.1"/>
    <property type="molecule type" value="Genomic_DNA"/>
</dbReference>
<proteinExistence type="predicted"/>
<protein>
    <submittedName>
        <fullName evidence="3">Uncharacterized protein</fullName>
    </submittedName>
</protein>
<dbReference type="AlphaFoldDB" id="A0A0F9QGX4"/>
<dbReference type="Pfam" id="PF19238">
    <property type="entry name" value="Radical_SAM_2"/>
    <property type="match status" value="1"/>
</dbReference>
<evidence type="ECO:0000259" key="1">
    <source>
        <dbReference type="Pfam" id="PF04459"/>
    </source>
</evidence>
<gene>
    <name evidence="3" type="ORF">LCGC14_1016460</name>
</gene>
<dbReference type="InterPro" id="IPR013785">
    <property type="entry name" value="Aldolase_TIM"/>
</dbReference>
<accession>A0A0F9QGX4</accession>